<dbReference type="InterPro" id="IPR002559">
    <property type="entry name" value="Transposase_11"/>
</dbReference>
<dbReference type="PANTHER" id="PTHR35604:SF2">
    <property type="entry name" value="TRANSPOSASE INSH FOR INSERTION SEQUENCE ELEMENT IS5A-RELATED"/>
    <property type="match status" value="1"/>
</dbReference>
<keyword evidence="3" id="KW-0815">Transposition</keyword>
<dbReference type="EMBL" id="JBEPMC010000013">
    <property type="protein sequence ID" value="MET3582850.1"/>
    <property type="molecule type" value="Genomic_DNA"/>
</dbReference>
<evidence type="ECO:0000256" key="6">
    <source>
        <dbReference type="SAM" id="MobiDB-lite"/>
    </source>
</evidence>
<accession>A0ABV2GX19</accession>
<evidence type="ECO:0000256" key="1">
    <source>
        <dbReference type="ARBA" id="ARBA00003544"/>
    </source>
</evidence>
<comment type="similarity">
    <text evidence="2">Belongs to the transposase 11 family.</text>
</comment>
<evidence type="ECO:0000256" key="2">
    <source>
        <dbReference type="ARBA" id="ARBA00010075"/>
    </source>
</evidence>
<dbReference type="NCBIfam" id="NF033581">
    <property type="entry name" value="transpos_IS5_4"/>
    <property type="match status" value="1"/>
</dbReference>
<dbReference type="Pfam" id="PF05598">
    <property type="entry name" value="DUF772"/>
    <property type="match status" value="1"/>
</dbReference>
<feature type="compositionally biased region" description="Gly residues" evidence="6">
    <location>
        <begin position="164"/>
        <end position="179"/>
    </location>
</feature>
<gene>
    <name evidence="9" type="ORF">ABID19_005912</name>
</gene>
<evidence type="ECO:0000313" key="9">
    <source>
        <dbReference type="EMBL" id="MET3582850.1"/>
    </source>
</evidence>
<dbReference type="PANTHER" id="PTHR35604">
    <property type="entry name" value="TRANSPOSASE INSH FOR INSERTION SEQUENCE ELEMENT IS5A-RELATED"/>
    <property type="match status" value="1"/>
</dbReference>
<dbReference type="RefSeq" id="WP_263807304.1">
    <property type="nucleotide sequence ID" value="NZ_JBEPMC010000013.1"/>
</dbReference>
<evidence type="ECO:0000256" key="5">
    <source>
        <dbReference type="ARBA" id="ARBA00023172"/>
    </source>
</evidence>
<dbReference type="InterPro" id="IPR047959">
    <property type="entry name" value="Transpos_IS5"/>
</dbReference>
<organism evidence="9 10">
    <name type="scientific">Mesorhizobium robiniae</name>
    <dbReference type="NCBI Taxonomy" id="559315"/>
    <lineage>
        <taxon>Bacteria</taxon>
        <taxon>Pseudomonadati</taxon>
        <taxon>Pseudomonadota</taxon>
        <taxon>Alphaproteobacteria</taxon>
        <taxon>Hyphomicrobiales</taxon>
        <taxon>Phyllobacteriaceae</taxon>
        <taxon>Mesorhizobium</taxon>
    </lineage>
</organism>
<evidence type="ECO:0000259" key="7">
    <source>
        <dbReference type="Pfam" id="PF01609"/>
    </source>
</evidence>
<feature type="region of interest" description="Disordered" evidence="6">
    <location>
        <begin position="159"/>
        <end position="206"/>
    </location>
</feature>
<sequence length="367" mass="40865">MRGGDDRTAELFSYVDLEARVRRNHPLRAIRTIVTEALSTLEREFAALYSPIGRPSIPPEKLLRAMLLQAFYSIRSERLLMERLEYDLLFRWFVGLGVDNAAWDHSVFSKNRARLLEGDIAAKFLAAVLAQPKVTKLLSTDHFSVDGTLIEAWASMKSVKPKGGPSGGHGEPPADGGGRNADADFHGERRSNETHASTTDPDARLYRKGRGKEARLCFMGHGLMENRHGLLVEACLTLADGHAERVAALHMIEPRADRSRAITLGADKAYDAEDFVNELRSMKVTPHVAQNTNGRCSAIDGRTTRHSGYAVSQRIRKRIEEAFGWIKTVAGQEKTKLRGRDRVGWAFTFAAAAYNLVRLPKLMAESR</sequence>
<keyword evidence="4" id="KW-0238">DNA-binding</keyword>
<comment type="function">
    <text evidence="1">Involved in the transposition of the insertion sequence IS5.</text>
</comment>
<keyword evidence="10" id="KW-1185">Reference proteome</keyword>
<keyword evidence="5" id="KW-0233">DNA recombination</keyword>
<feature type="domain" description="Transposase IS4-like" evidence="7">
    <location>
        <begin position="206"/>
        <end position="356"/>
    </location>
</feature>
<reference evidence="9 10" key="1">
    <citation type="submission" date="2024-06" db="EMBL/GenBank/DDBJ databases">
        <title>Genomic Encyclopedia of Type Strains, Phase IV (KMG-IV): sequencing the most valuable type-strain genomes for metagenomic binning, comparative biology and taxonomic classification.</title>
        <authorList>
            <person name="Goeker M."/>
        </authorList>
    </citation>
    <scope>NUCLEOTIDE SEQUENCE [LARGE SCALE GENOMIC DNA]</scope>
    <source>
        <strain evidence="9 10">DSM 100022</strain>
    </source>
</reference>
<proteinExistence type="inferred from homology"/>
<name>A0ABV2GX19_9HYPH</name>
<evidence type="ECO:0000256" key="3">
    <source>
        <dbReference type="ARBA" id="ARBA00022578"/>
    </source>
</evidence>
<dbReference type="Proteomes" id="UP001549204">
    <property type="component" value="Unassembled WGS sequence"/>
</dbReference>
<feature type="compositionally biased region" description="Basic and acidic residues" evidence="6">
    <location>
        <begin position="181"/>
        <end position="193"/>
    </location>
</feature>
<evidence type="ECO:0000256" key="4">
    <source>
        <dbReference type="ARBA" id="ARBA00023125"/>
    </source>
</evidence>
<comment type="caution">
    <text evidence="9">The sequence shown here is derived from an EMBL/GenBank/DDBJ whole genome shotgun (WGS) entry which is preliminary data.</text>
</comment>
<dbReference type="Pfam" id="PF01609">
    <property type="entry name" value="DDE_Tnp_1"/>
    <property type="match status" value="1"/>
</dbReference>
<dbReference type="InterPro" id="IPR008490">
    <property type="entry name" value="Transposase_InsH_N"/>
</dbReference>
<feature type="domain" description="Transposase InsH N-terminal" evidence="8">
    <location>
        <begin position="16"/>
        <end position="114"/>
    </location>
</feature>
<evidence type="ECO:0000313" key="10">
    <source>
        <dbReference type="Proteomes" id="UP001549204"/>
    </source>
</evidence>
<protein>
    <submittedName>
        <fullName evidence="9">Transposase</fullName>
    </submittedName>
</protein>
<evidence type="ECO:0000259" key="8">
    <source>
        <dbReference type="Pfam" id="PF05598"/>
    </source>
</evidence>